<protein>
    <submittedName>
        <fullName evidence="1">Uncharacterized protein</fullName>
    </submittedName>
</protein>
<dbReference type="InParanoid" id="A0A059ACP3"/>
<organism evidence="1">
    <name type="scientific">Eucalyptus grandis</name>
    <name type="common">Flooded gum</name>
    <dbReference type="NCBI Taxonomy" id="71139"/>
    <lineage>
        <taxon>Eukaryota</taxon>
        <taxon>Viridiplantae</taxon>
        <taxon>Streptophyta</taxon>
        <taxon>Embryophyta</taxon>
        <taxon>Tracheophyta</taxon>
        <taxon>Spermatophyta</taxon>
        <taxon>Magnoliopsida</taxon>
        <taxon>eudicotyledons</taxon>
        <taxon>Gunneridae</taxon>
        <taxon>Pentapetalae</taxon>
        <taxon>rosids</taxon>
        <taxon>malvids</taxon>
        <taxon>Myrtales</taxon>
        <taxon>Myrtaceae</taxon>
        <taxon>Myrtoideae</taxon>
        <taxon>Eucalypteae</taxon>
        <taxon>Eucalyptus</taxon>
    </lineage>
</organism>
<sequence>MTGQPRNQGIIRDKSPLRHFIEQDEGLLEIAYPSIYRYDGVPRVTVLCIEIIKSLVGGSDGRASGVHANEMVDEERVAGECGLDEVFLGDASCDERDIVMDGWDDIAEEHGNASVVSPMKKVSSASYHS</sequence>
<dbReference type="EMBL" id="KK198762">
    <property type="protein sequence ID" value="KCW51857.1"/>
    <property type="molecule type" value="Genomic_DNA"/>
</dbReference>
<name>A0A059ACP3_EUCGR</name>
<proteinExistence type="predicted"/>
<dbReference type="Gramene" id="KCW51857">
    <property type="protein sequence ID" value="KCW51857"/>
    <property type="gene ID" value="EUGRSUZ_J01310"/>
</dbReference>
<evidence type="ECO:0000313" key="1">
    <source>
        <dbReference type="EMBL" id="KCW51857.1"/>
    </source>
</evidence>
<dbReference type="AlphaFoldDB" id="A0A059ACP3"/>
<reference evidence="1" key="1">
    <citation type="submission" date="2013-07" db="EMBL/GenBank/DDBJ databases">
        <title>The genome of Eucalyptus grandis.</title>
        <authorList>
            <person name="Schmutz J."/>
            <person name="Hayes R."/>
            <person name="Myburg A."/>
            <person name="Tuskan G."/>
            <person name="Grattapaglia D."/>
            <person name="Rokhsar D.S."/>
        </authorList>
    </citation>
    <scope>NUCLEOTIDE SEQUENCE</scope>
    <source>
        <tissue evidence="1">Leaf extractions</tissue>
    </source>
</reference>
<accession>A0A059ACP3</accession>
<gene>
    <name evidence="1" type="ORF">EUGRSUZ_J01310</name>
</gene>